<name>A0A8F9XF32_9BACT</name>
<dbReference type="KEGG" id="ole:K0B96_09865"/>
<evidence type="ECO:0008006" key="5">
    <source>
        <dbReference type="Google" id="ProtNLM"/>
    </source>
</evidence>
<dbReference type="Proteomes" id="UP000825051">
    <property type="component" value="Chromosome"/>
</dbReference>
<evidence type="ECO:0000256" key="1">
    <source>
        <dbReference type="SAM" id="MobiDB-lite"/>
    </source>
</evidence>
<evidence type="ECO:0000313" key="4">
    <source>
        <dbReference type="Proteomes" id="UP000825051"/>
    </source>
</evidence>
<organism evidence="3 4">
    <name type="scientific">Horticoccus luteus</name>
    <dbReference type="NCBI Taxonomy" id="2862869"/>
    <lineage>
        <taxon>Bacteria</taxon>
        <taxon>Pseudomonadati</taxon>
        <taxon>Verrucomicrobiota</taxon>
        <taxon>Opitutia</taxon>
        <taxon>Opitutales</taxon>
        <taxon>Opitutaceae</taxon>
        <taxon>Horticoccus</taxon>
    </lineage>
</organism>
<proteinExistence type="predicted"/>
<evidence type="ECO:0000313" key="3">
    <source>
        <dbReference type="EMBL" id="QYM77632.1"/>
    </source>
</evidence>
<gene>
    <name evidence="3" type="ORF">K0B96_09865</name>
</gene>
<dbReference type="RefSeq" id="WP_220160737.1">
    <property type="nucleotide sequence ID" value="NZ_CP080507.1"/>
</dbReference>
<protein>
    <recommendedName>
        <fullName evidence="5">Lipoprotein</fullName>
    </recommendedName>
</protein>
<dbReference type="EMBL" id="CP080507">
    <property type="protein sequence ID" value="QYM77632.1"/>
    <property type="molecule type" value="Genomic_DNA"/>
</dbReference>
<dbReference type="PROSITE" id="PS51257">
    <property type="entry name" value="PROKAR_LIPOPROTEIN"/>
    <property type="match status" value="1"/>
</dbReference>
<accession>A0A8F9XF32</accession>
<dbReference type="AlphaFoldDB" id="A0A8F9XF32"/>
<reference evidence="3" key="1">
    <citation type="submission" date="2021-08" db="EMBL/GenBank/DDBJ databases">
        <title>Genome of a novel bacterium of the phylum Verrucomicrobia, Oleiharenicola sp. KSB-15.</title>
        <authorList>
            <person name="Chung J.-H."/>
            <person name="Ahn J.-H."/>
            <person name="Yoon Y."/>
            <person name="Kim D.-Y."/>
            <person name="An S.-H."/>
            <person name="Park I."/>
            <person name="Yeon J."/>
        </authorList>
    </citation>
    <scope>NUCLEOTIDE SEQUENCE</scope>
    <source>
        <strain evidence="3">KSB-15</strain>
    </source>
</reference>
<feature type="chain" id="PRO_5034223564" description="Lipoprotein" evidence="2">
    <location>
        <begin position="24"/>
        <end position="211"/>
    </location>
</feature>
<keyword evidence="4" id="KW-1185">Reference proteome</keyword>
<keyword evidence="2" id="KW-0732">Signal</keyword>
<feature type="compositionally biased region" description="Low complexity" evidence="1">
    <location>
        <begin position="190"/>
        <end position="211"/>
    </location>
</feature>
<sequence length="211" mass="22997">MRCSVLVRWLWLLALIVAGGCRPDPPDQLAWQISAETPNDYYQWCEVHEARMSPAVHIDFVVALRSLAAVSRRFGGALDLRETNNPFCQRINALTVREVILDGLTAYRDQVAARLSRVQAAQLRNIEHEPAGGDPALMAAYAQARTDSEQTVARLRAHIAKVEERLHCYENGGDPESSPSPFDASESDQSTSAAAETADNASAAGSPSAHD</sequence>
<evidence type="ECO:0000256" key="2">
    <source>
        <dbReference type="SAM" id="SignalP"/>
    </source>
</evidence>
<feature type="region of interest" description="Disordered" evidence="1">
    <location>
        <begin position="169"/>
        <end position="211"/>
    </location>
</feature>
<feature type="signal peptide" evidence="2">
    <location>
        <begin position="1"/>
        <end position="23"/>
    </location>
</feature>